<keyword evidence="2" id="KW-1185">Reference proteome</keyword>
<evidence type="ECO:0000313" key="1">
    <source>
        <dbReference type="EMBL" id="MBO1323167.1"/>
    </source>
</evidence>
<accession>A0A8J7QBN5</accession>
<gene>
    <name evidence="1" type="ORF">J3U88_32180</name>
</gene>
<name>A0A8J7QBN5_9BACT</name>
<dbReference type="InterPro" id="IPR014710">
    <property type="entry name" value="RmlC-like_jellyroll"/>
</dbReference>
<dbReference type="EMBL" id="JAFREP010000051">
    <property type="protein sequence ID" value="MBO1323167.1"/>
    <property type="molecule type" value="Genomic_DNA"/>
</dbReference>
<reference evidence="1" key="1">
    <citation type="submission" date="2021-03" db="EMBL/GenBank/DDBJ databases">
        <authorList>
            <person name="Wang G."/>
        </authorList>
    </citation>
    <scope>NUCLEOTIDE SEQUENCE</scope>
    <source>
        <strain evidence="1">KCTC 12899</strain>
    </source>
</reference>
<sequence>MHQINHGDSVFILENGESPDYNHGNSLVRLMSHMEATRLAAEREHYLHESLQYLFPFRQLELYGPAGGRSAAQNINPENQDNKEDFQKQNIRAFTLSDTALTRGWANAGAWTGPFLQISYWGGPDSTLAKASAAEDFDMTDHLLLWLKVADNAVGELLKVPYDPETDRYQLEIWGYPGNDLINHLDERGRLGMETGRLITAPNLIKGSAGDFAREGLNDLNMFGVAPENSMHPLHPLHIEAAWAHPSGAVWDSKDGDNYHFEFNMMVRGWDQFLKVGMSPNPHGGVGFLEYRNLLSNYFEFKNSGELGREIPDWSFDANGNKGLTATEKFMAVDYMDLHIMKPQCGIGLHRHRDNQEIFLMMKGRGLMVVGDWAHMDNRERCFEMRTLREGHFAMLKGGNMHGLMNPTDEDAALFMFGGYD</sequence>
<dbReference type="Gene3D" id="2.60.120.10">
    <property type="entry name" value="Jelly Rolls"/>
    <property type="match status" value="1"/>
</dbReference>
<proteinExistence type="predicted"/>
<dbReference type="Proteomes" id="UP000664417">
    <property type="component" value="Unassembled WGS sequence"/>
</dbReference>
<dbReference type="RefSeq" id="WP_207863146.1">
    <property type="nucleotide sequence ID" value="NZ_JAFREP010000051.1"/>
</dbReference>
<dbReference type="AlphaFoldDB" id="A0A8J7QBN5"/>
<organism evidence="1 2">
    <name type="scientific">Acanthopleuribacter pedis</name>
    <dbReference type="NCBI Taxonomy" id="442870"/>
    <lineage>
        <taxon>Bacteria</taxon>
        <taxon>Pseudomonadati</taxon>
        <taxon>Acidobacteriota</taxon>
        <taxon>Holophagae</taxon>
        <taxon>Acanthopleuribacterales</taxon>
        <taxon>Acanthopleuribacteraceae</taxon>
        <taxon>Acanthopleuribacter</taxon>
    </lineage>
</organism>
<dbReference type="SUPFAM" id="SSF51182">
    <property type="entry name" value="RmlC-like cupins"/>
    <property type="match status" value="1"/>
</dbReference>
<comment type="caution">
    <text evidence="1">The sequence shown here is derived from an EMBL/GenBank/DDBJ whole genome shotgun (WGS) entry which is preliminary data.</text>
</comment>
<dbReference type="InterPro" id="IPR011051">
    <property type="entry name" value="RmlC_Cupin_sf"/>
</dbReference>
<protein>
    <submittedName>
        <fullName evidence="1">Uncharacterized protein</fullName>
    </submittedName>
</protein>
<evidence type="ECO:0000313" key="2">
    <source>
        <dbReference type="Proteomes" id="UP000664417"/>
    </source>
</evidence>